<accession>A0ABR8VFZ8</accession>
<sequence length="71" mass="8184">MDADDFYIVDYVQKDDKLGLSFSIGENRIVLDMTNELGNVKVVQPEELFSLQKRLSLGLLILQTWKNSNKH</sequence>
<keyword evidence="2" id="KW-1185">Reference proteome</keyword>
<dbReference type="EMBL" id="JACSPV010000001">
    <property type="protein sequence ID" value="MBD8003707.1"/>
    <property type="molecule type" value="Genomic_DNA"/>
</dbReference>
<evidence type="ECO:0000313" key="1">
    <source>
        <dbReference type="EMBL" id="MBD8003707.1"/>
    </source>
</evidence>
<dbReference type="RefSeq" id="WP_191809436.1">
    <property type="nucleotide sequence ID" value="NZ_JACSPV010000001.1"/>
</dbReference>
<proteinExistence type="predicted"/>
<reference evidence="1 2" key="1">
    <citation type="submission" date="2020-08" db="EMBL/GenBank/DDBJ databases">
        <title>A Genomic Blueprint of the Chicken Gut Microbiome.</title>
        <authorList>
            <person name="Gilroy R."/>
            <person name="Ravi A."/>
            <person name="Getino M."/>
            <person name="Pursley I."/>
            <person name="Horton D.L."/>
            <person name="Alikhan N.-F."/>
            <person name="Baker D."/>
            <person name="Gharbi K."/>
            <person name="Hall N."/>
            <person name="Watson M."/>
            <person name="Adriaenssens E.M."/>
            <person name="Foster-Nyarko E."/>
            <person name="Jarju S."/>
            <person name="Secka A."/>
            <person name="Antonio M."/>
            <person name="Oren A."/>
            <person name="Chaudhuri R."/>
            <person name="La Ragione R.M."/>
            <person name="Hildebrand F."/>
            <person name="Pallen M.J."/>
        </authorList>
    </citation>
    <scope>NUCLEOTIDE SEQUENCE [LARGE SCALE GENOMIC DNA]</scope>
    <source>
        <strain evidence="1 2">Sa1BUA2</strain>
    </source>
</reference>
<name>A0ABR8VFZ8_9BACI</name>
<organism evidence="1 2">
    <name type="scientific">Bacillus norwichensis</name>
    <dbReference type="NCBI Taxonomy" id="2762217"/>
    <lineage>
        <taxon>Bacteria</taxon>
        <taxon>Bacillati</taxon>
        <taxon>Bacillota</taxon>
        <taxon>Bacilli</taxon>
        <taxon>Bacillales</taxon>
        <taxon>Bacillaceae</taxon>
        <taxon>Bacillus</taxon>
    </lineage>
</organism>
<protein>
    <submittedName>
        <fullName evidence="1">Uncharacterized protein</fullName>
    </submittedName>
</protein>
<comment type="caution">
    <text evidence="1">The sequence shown here is derived from an EMBL/GenBank/DDBJ whole genome shotgun (WGS) entry which is preliminary data.</text>
</comment>
<dbReference type="Proteomes" id="UP000648182">
    <property type="component" value="Unassembled WGS sequence"/>
</dbReference>
<gene>
    <name evidence="1" type="ORF">H9631_01305</name>
</gene>
<evidence type="ECO:0000313" key="2">
    <source>
        <dbReference type="Proteomes" id="UP000648182"/>
    </source>
</evidence>